<keyword evidence="2" id="KW-1185">Reference proteome</keyword>
<evidence type="ECO:0000313" key="2">
    <source>
        <dbReference type="Proteomes" id="UP000198650"/>
    </source>
</evidence>
<dbReference type="Proteomes" id="UP000198650">
    <property type="component" value="Unassembled WGS sequence"/>
</dbReference>
<evidence type="ECO:0000313" key="1">
    <source>
        <dbReference type="EMBL" id="SFA54807.1"/>
    </source>
</evidence>
<gene>
    <name evidence="1" type="ORF">SAMN05192569_105523</name>
</gene>
<dbReference type="STRING" id="186116.SAMN05192569_105523"/>
<name>A0A1I0TSY8_9BACL</name>
<accession>A0A1I0TSY8</accession>
<reference evidence="2" key="1">
    <citation type="submission" date="2016-10" db="EMBL/GenBank/DDBJ databases">
        <authorList>
            <person name="Varghese N."/>
            <person name="Submissions S."/>
        </authorList>
    </citation>
    <scope>NUCLEOTIDE SEQUENCE [LARGE SCALE GENOMIC DNA]</scope>
    <source>
        <strain evidence="2">M1</strain>
    </source>
</reference>
<dbReference type="EMBL" id="FOJS01000055">
    <property type="protein sequence ID" value="SFA54807.1"/>
    <property type="molecule type" value="Genomic_DNA"/>
</dbReference>
<dbReference type="RefSeq" id="WP_015985622.1">
    <property type="nucleotide sequence ID" value="NZ_FOJS01000055.1"/>
</dbReference>
<dbReference type="AlphaFoldDB" id="A0A1I0TSY8"/>
<sequence length="51" mass="5977">MSDKFIEYLESRKQTTVKLLSDAKTEKDRQVCEIAIKIYDSIIQDIREGKV</sequence>
<protein>
    <submittedName>
        <fullName evidence="1">Uncharacterized protein</fullName>
    </submittedName>
</protein>
<proteinExistence type="predicted"/>
<organism evidence="1 2">
    <name type="scientific">Parageobacillus thermantarcticus</name>
    <dbReference type="NCBI Taxonomy" id="186116"/>
    <lineage>
        <taxon>Bacteria</taxon>
        <taxon>Bacillati</taxon>
        <taxon>Bacillota</taxon>
        <taxon>Bacilli</taxon>
        <taxon>Bacillales</taxon>
        <taxon>Anoxybacillaceae</taxon>
        <taxon>Parageobacillus</taxon>
    </lineage>
</organism>